<dbReference type="Pfam" id="PF10592">
    <property type="entry name" value="AIPR"/>
    <property type="match status" value="1"/>
</dbReference>
<dbReference type="InterPro" id="IPR018891">
    <property type="entry name" value="AIPR_C"/>
</dbReference>
<name>A0A0R2CVW7_9LACO</name>
<keyword evidence="3" id="KW-1185">Reference proteome</keyword>
<dbReference type="AlphaFoldDB" id="A0A0R2CVW7"/>
<gene>
    <name evidence="2" type="ORF">FC19_GL001063</name>
</gene>
<dbReference type="OrthoDB" id="9806213at2"/>
<evidence type="ECO:0000313" key="2">
    <source>
        <dbReference type="EMBL" id="KRM95999.1"/>
    </source>
</evidence>
<accession>A0A0R2CVW7</accession>
<evidence type="ECO:0000313" key="3">
    <source>
        <dbReference type="Proteomes" id="UP000051015"/>
    </source>
</evidence>
<protein>
    <recommendedName>
        <fullName evidence="1">Abortive phage infection protein C-terminal domain-containing protein</fullName>
    </recommendedName>
</protein>
<dbReference type="EMBL" id="AYZD01000017">
    <property type="protein sequence ID" value="KRM95999.1"/>
    <property type="molecule type" value="Genomic_DNA"/>
</dbReference>
<sequence length="713" mass="82543">MAGVIEISQIKDRLHSSFDKVIPLMNSKGKSPEQKEKNFLSKALACEALKLTYSNELSSEIAYEQNVDGGQDNGIDAIYFNKKKCELCFVQSKYRENGKKGITPSETSEFIRGVDKILQLNFDDANKKIQRRVDELNEIFRENTDIKCKLVLIQTVKDTSEDVRKRLNDYITSQESEDYSYDIIEIDRIYSDVVRGDRNVMLERVSVSSYGEYETSDNKAYYGRVTLDQIYSWWKLFGDKLTDQNLRRSLGDTNINIGIKKTLEIEPANFWFYNNGITIVTDKIELYNGGKTVNEAIKLKCKNANIVNGAQTFSSVGEYGAQLQKPLESLKEANVLVKIIELKNDEEEEISGTFLHNITKFNNSQNNISGRDFITFDKVQQTIRTQLEAENIKYYLMRESDDRNTDRKKTLSVRDVTRALAFSVDSDIAIKIKREIGLAIDNPDSQYYKRIFTNSVTGFFTWNIVQIHRKVDEGISSKMVKLSGKELAILRYGRDLLANLILTDMVKSVPKDKLYSETQLKKINISPSLNKYIEKLNIFLKEPQFAGQTLSKLFNSINSHKQLFLKMKNAQSSNIVADEDVKINYPLWVSDRDKNTFNKFFERMGEDILAKKVLKYIVENIYRKNYEIGYTTNMHFYVQGEGPREARFLFRFAYYTKGYLSFKYHAFGTYNSIWLKEHKEVISAYTENKNKIIVNEESDCDNLESIFKDIVKN</sequence>
<proteinExistence type="predicted"/>
<dbReference type="PATRIC" id="fig|1423725.3.peg.1095"/>
<dbReference type="RefSeq" id="WP_057876077.1">
    <property type="nucleotide sequence ID" value="NZ_AYZD01000017.1"/>
</dbReference>
<reference evidence="2 3" key="1">
    <citation type="journal article" date="2015" name="Genome Announc.">
        <title>Expanding the biotechnology potential of lactobacilli through comparative genomics of 213 strains and associated genera.</title>
        <authorList>
            <person name="Sun Z."/>
            <person name="Harris H.M."/>
            <person name="McCann A."/>
            <person name="Guo C."/>
            <person name="Argimon S."/>
            <person name="Zhang W."/>
            <person name="Yang X."/>
            <person name="Jeffery I.B."/>
            <person name="Cooney J.C."/>
            <person name="Kagawa T.F."/>
            <person name="Liu W."/>
            <person name="Song Y."/>
            <person name="Salvetti E."/>
            <person name="Wrobel A."/>
            <person name="Rasinkangas P."/>
            <person name="Parkhill J."/>
            <person name="Rea M.C."/>
            <person name="O'Sullivan O."/>
            <person name="Ritari J."/>
            <person name="Douillard F.P."/>
            <person name="Paul Ross R."/>
            <person name="Yang R."/>
            <person name="Briner A.E."/>
            <person name="Felis G.E."/>
            <person name="de Vos W.M."/>
            <person name="Barrangou R."/>
            <person name="Klaenhammer T.R."/>
            <person name="Caufield P.W."/>
            <person name="Cui Y."/>
            <person name="Zhang H."/>
            <person name="O'Toole P.W."/>
        </authorList>
    </citation>
    <scope>NUCLEOTIDE SEQUENCE [LARGE SCALE GENOMIC DNA]</scope>
    <source>
        <strain evidence="2 3">DSM 21051</strain>
    </source>
</reference>
<organism evidence="2 3">
    <name type="scientific">Liquorilactobacillus aquaticus DSM 21051</name>
    <dbReference type="NCBI Taxonomy" id="1423725"/>
    <lineage>
        <taxon>Bacteria</taxon>
        <taxon>Bacillati</taxon>
        <taxon>Bacillota</taxon>
        <taxon>Bacilli</taxon>
        <taxon>Lactobacillales</taxon>
        <taxon>Lactobacillaceae</taxon>
        <taxon>Liquorilactobacillus</taxon>
    </lineage>
</organism>
<comment type="caution">
    <text evidence="2">The sequence shown here is derived from an EMBL/GenBank/DDBJ whole genome shotgun (WGS) entry which is preliminary data.</text>
</comment>
<dbReference type="Proteomes" id="UP000051015">
    <property type="component" value="Unassembled WGS sequence"/>
</dbReference>
<dbReference type="STRING" id="1423725.FC19_GL001063"/>
<evidence type="ECO:0000259" key="1">
    <source>
        <dbReference type="Pfam" id="PF10592"/>
    </source>
</evidence>
<feature type="domain" description="Abortive phage infection protein C-terminal" evidence="1">
    <location>
        <begin position="244"/>
        <end position="536"/>
    </location>
</feature>